<keyword evidence="1" id="KW-1133">Transmembrane helix</keyword>
<dbReference type="EnsemblPlants" id="ONIVA02G14390.1">
    <property type="protein sequence ID" value="ONIVA02G14390.1"/>
    <property type="gene ID" value="ONIVA02G14390"/>
</dbReference>
<name>A0A0E0G584_ORYNI</name>
<reference evidence="3" key="2">
    <citation type="submission" date="2018-04" db="EMBL/GenBank/DDBJ databases">
        <title>OnivRS2 (Oryza nivara Reference Sequence Version 2).</title>
        <authorList>
            <person name="Zhang J."/>
            <person name="Kudrna D."/>
            <person name="Lee S."/>
            <person name="Talag J."/>
            <person name="Rajasekar S."/>
            <person name="Welchert J."/>
            <person name="Hsing Y.-I."/>
            <person name="Wing R.A."/>
        </authorList>
    </citation>
    <scope>NUCLEOTIDE SEQUENCE [LARGE SCALE GENOMIC DNA]</scope>
    <source>
        <strain evidence="3">SL10</strain>
    </source>
</reference>
<accession>A0A0E0G584</accession>
<dbReference type="PANTHER" id="PTHR43433:SF5">
    <property type="entry name" value="AB HYDROLASE-1 DOMAIN-CONTAINING PROTEIN"/>
    <property type="match status" value="1"/>
</dbReference>
<evidence type="ECO:0000313" key="4">
    <source>
        <dbReference type="Proteomes" id="UP000006591"/>
    </source>
</evidence>
<reference evidence="3" key="1">
    <citation type="submission" date="2015-04" db="UniProtKB">
        <authorList>
            <consortium name="EnsemblPlants"/>
        </authorList>
    </citation>
    <scope>IDENTIFICATION</scope>
    <source>
        <strain evidence="3">SL10</strain>
    </source>
</reference>
<dbReference type="InterPro" id="IPR029058">
    <property type="entry name" value="AB_hydrolase_fold"/>
</dbReference>
<evidence type="ECO:0000313" key="3">
    <source>
        <dbReference type="EnsemblPlants" id="ONIVA02G14390.1"/>
    </source>
</evidence>
<evidence type="ECO:0000256" key="1">
    <source>
        <dbReference type="SAM" id="Phobius"/>
    </source>
</evidence>
<dbReference type="InterPro" id="IPR000073">
    <property type="entry name" value="AB_hydrolase_1"/>
</dbReference>
<protein>
    <recommendedName>
        <fullName evidence="2">AB hydrolase-1 domain-containing protein</fullName>
    </recommendedName>
</protein>
<dbReference type="InterPro" id="IPR050471">
    <property type="entry name" value="AB_hydrolase"/>
</dbReference>
<sequence length="398" mass="43680">MPYCVVSHGDPSAAAAAAAAGEEGDVRIFYQRYGHGGTKVLLIIGFAGTHESWGPQVKGLTGAVEPVDEESPAGDDGAAGEGAEVCCFDNRGIGRSSVPPHKSQYTTVIMAKDALALMDHLGWRKAHVFGHSMGSMIASKLAAIAPDRVASLALLNTTGGGYQCIPKIDWQTISLACRFLRARTPEQRAGVDLDVHYTREYLDEIVGSNTRRQMLYQEYVKGLSSCGMQSRHGYEGQLNACWTHKLTQKELDRIRSSGFLILVIHGRDDVVAQLYHARRLAEKLQPAAKLVELHGGHLVSHERTAEVNMSLMEMIKASKSNTDQGEWSNLPKKSDDLLLAGSDSRLAKRECNIIVIYNLLGKLQLILLFFFGVFYIILEHARRVLRVLKPVRVSATSL</sequence>
<dbReference type="SUPFAM" id="SSF53474">
    <property type="entry name" value="alpha/beta-Hydrolases"/>
    <property type="match status" value="1"/>
</dbReference>
<feature type="transmembrane region" description="Helical" evidence="1">
    <location>
        <begin position="354"/>
        <end position="378"/>
    </location>
</feature>
<keyword evidence="1" id="KW-0472">Membrane</keyword>
<dbReference type="Gramene" id="ONIVA02G14390.1">
    <property type="protein sequence ID" value="ONIVA02G14390.1"/>
    <property type="gene ID" value="ONIVA02G14390"/>
</dbReference>
<organism evidence="3">
    <name type="scientific">Oryza nivara</name>
    <name type="common">Indian wild rice</name>
    <name type="synonym">Oryza sativa f. spontanea</name>
    <dbReference type="NCBI Taxonomy" id="4536"/>
    <lineage>
        <taxon>Eukaryota</taxon>
        <taxon>Viridiplantae</taxon>
        <taxon>Streptophyta</taxon>
        <taxon>Embryophyta</taxon>
        <taxon>Tracheophyta</taxon>
        <taxon>Spermatophyta</taxon>
        <taxon>Magnoliopsida</taxon>
        <taxon>Liliopsida</taxon>
        <taxon>Poales</taxon>
        <taxon>Poaceae</taxon>
        <taxon>BOP clade</taxon>
        <taxon>Oryzoideae</taxon>
        <taxon>Oryzeae</taxon>
        <taxon>Oryzinae</taxon>
        <taxon>Oryza</taxon>
    </lineage>
</organism>
<dbReference type="Pfam" id="PF00561">
    <property type="entry name" value="Abhydrolase_1"/>
    <property type="match status" value="1"/>
</dbReference>
<evidence type="ECO:0000259" key="2">
    <source>
        <dbReference type="Pfam" id="PF00561"/>
    </source>
</evidence>
<dbReference type="AlphaFoldDB" id="A0A0E0G584"/>
<keyword evidence="4" id="KW-1185">Reference proteome</keyword>
<dbReference type="OMA" id="MSLMEMI"/>
<keyword evidence="1" id="KW-0812">Transmembrane</keyword>
<dbReference type="eggNOG" id="KOG4178">
    <property type="taxonomic scope" value="Eukaryota"/>
</dbReference>
<feature type="domain" description="AB hydrolase-1" evidence="2">
    <location>
        <begin position="40"/>
        <end position="303"/>
    </location>
</feature>
<proteinExistence type="predicted"/>
<dbReference type="Gene3D" id="3.40.50.1820">
    <property type="entry name" value="alpha/beta hydrolase"/>
    <property type="match status" value="1"/>
</dbReference>
<dbReference type="PANTHER" id="PTHR43433">
    <property type="entry name" value="HYDROLASE, ALPHA/BETA FOLD FAMILY PROTEIN"/>
    <property type="match status" value="1"/>
</dbReference>
<dbReference type="STRING" id="4536.A0A0E0G584"/>
<dbReference type="Proteomes" id="UP000006591">
    <property type="component" value="Chromosome 2"/>
</dbReference>